<accession>A0A433N697</accession>
<dbReference type="AlphaFoldDB" id="A0A433N697"/>
<proteinExistence type="predicted"/>
<protein>
    <submittedName>
        <fullName evidence="1">Uncharacterized protein</fullName>
    </submittedName>
</protein>
<evidence type="ECO:0000313" key="1">
    <source>
        <dbReference type="EMBL" id="RUR76985.1"/>
    </source>
</evidence>
<name>A0A433N697_CHLFR</name>
<dbReference type="RefSeq" id="WP_016879439.1">
    <property type="nucleotide sequence ID" value="NZ_AJLN01000059.1"/>
</dbReference>
<reference evidence="1 2" key="1">
    <citation type="journal article" date="2019" name="Genome Biol. Evol.">
        <title>Day and night: Metabolic profiles and evolutionary relationships of six axenic non-marine cyanobacteria.</title>
        <authorList>
            <person name="Will S.E."/>
            <person name="Henke P."/>
            <person name="Boedeker C."/>
            <person name="Huang S."/>
            <person name="Brinkmann H."/>
            <person name="Rohde M."/>
            <person name="Jarek M."/>
            <person name="Friedl T."/>
            <person name="Seufert S."/>
            <person name="Schumacher M."/>
            <person name="Overmann J."/>
            <person name="Neumann-Schaal M."/>
            <person name="Petersen J."/>
        </authorList>
    </citation>
    <scope>NUCLEOTIDE SEQUENCE [LARGE SCALE GENOMIC DNA]</scope>
    <source>
        <strain evidence="1 2">PCC 6912</strain>
    </source>
</reference>
<sequence length="52" mass="6065">MPTRRTRTYTRRADAVDAGKRDRIKSLKNLNRPLTPDELAELRKLIQEITDA</sequence>
<organism evidence="1 2">
    <name type="scientific">Chlorogloeopsis fritschii PCC 6912</name>
    <dbReference type="NCBI Taxonomy" id="211165"/>
    <lineage>
        <taxon>Bacteria</taxon>
        <taxon>Bacillati</taxon>
        <taxon>Cyanobacteriota</taxon>
        <taxon>Cyanophyceae</taxon>
        <taxon>Nostocales</taxon>
        <taxon>Chlorogloeopsidaceae</taxon>
        <taxon>Chlorogloeopsis</taxon>
    </lineage>
</organism>
<dbReference type="STRING" id="211165.GCA_000317285_01787"/>
<gene>
    <name evidence="1" type="ORF">PCC6912_39440</name>
</gene>
<dbReference type="EMBL" id="RSCJ01000018">
    <property type="protein sequence ID" value="RUR76985.1"/>
    <property type="molecule type" value="Genomic_DNA"/>
</dbReference>
<dbReference type="Proteomes" id="UP000268857">
    <property type="component" value="Unassembled WGS sequence"/>
</dbReference>
<evidence type="ECO:0000313" key="2">
    <source>
        <dbReference type="Proteomes" id="UP000268857"/>
    </source>
</evidence>
<keyword evidence="2" id="KW-1185">Reference proteome</keyword>
<comment type="caution">
    <text evidence="1">The sequence shown here is derived from an EMBL/GenBank/DDBJ whole genome shotgun (WGS) entry which is preliminary data.</text>
</comment>